<reference evidence="1" key="1">
    <citation type="submission" date="2020-01" db="EMBL/GenBank/DDBJ databases">
        <authorList>
            <person name="Meier V. D."/>
            <person name="Meier V D."/>
        </authorList>
    </citation>
    <scope>NUCLEOTIDE SEQUENCE</scope>
    <source>
        <strain evidence="1">HLG_WM_MAG_12</strain>
    </source>
</reference>
<dbReference type="SUPFAM" id="SSF56954">
    <property type="entry name" value="Outer membrane efflux proteins (OEP)"/>
    <property type="match status" value="1"/>
</dbReference>
<protein>
    <recommendedName>
        <fullName evidence="2">TolC family protein</fullName>
    </recommendedName>
</protein>
<gene>
    <name evidence="1" type="ORF">HELGO_WM14812</name>
</gene>
<accession>A0A6S6SPQ7</accession>
<dbReference type="EMBL" id="CACVAW010000026">
    <property type="protein sequence ID" value="CAA6807477.1"/>
    <property type="molecule type" value="Genomic_DNA"/>
</dbReference>
<dbReference type="AlphaFoldDB" id="A0A6S6SPQ7"/>
<name>A0A6S6SPQ7_9BACT</name>
<dbReference type="Gene3D" id="1.20.1600.10">
    <property type="entry name" value="Outer membrane efflux proteins (OEP)"/>
    <property type="match status" value="1"/>
</dbReference>
<organism evidence="1">
    <name type="scientific">uncultured Campylobacterales bacterium</name>
    <dbReference type="NCBI Taxonomy" id="352960"/>
    <lineage>
        <taxon>Bacteria</taxon>
        <taxon>Pseudomonadati</taxon>
        <taxon>Campylobacterota</taxon>
        <taxon>Epsilonproteobacteria</taxon>
        <taxon>Campylobacterales</taxon>
        <taxon>environmental samples</taxon>
    </lineage>
</organism>
<dbReference type="GO" id="GO:0015562">
    <property type="term" value="F:efflux transmembrane transporter activity"/>
    <property type="evidence" value="ECO:0007669"/>
    <property type="project" value="InterPro"/>
</dbReference>
<sequence length="370" mass="43503">MKKVIIIFAIPLSYLFCMDFDAFMQKSLDMQRQLVKIKQEESKNNINIKSRYENPNLEMAGSKDEYSISLTQPFRLSSGSLKEYEQKSFAYLDASNIFDIAQLQKNLSFEYLRYSYLYKKMNLKKEELDINKKILNISKVKSNTGSISDIEYLESKISYKIANSEYKMSKIEYLNQYYLLLKLSNTKEEVDIHPEYSFTLIVTNNKNPELLKVEKKSELLGHEASLSKTKYFDIFSEYESENEAFRIGIDLPLRIFDNKSEEKQILKLKAKTKKLLATNLSLQNNIELKRLEEELISLDFLILDLESILELNSRLFDTYSQSYKISKTNFLKLQDIKNKVIRVKQEILSVNNKKESNIIKQNYLRGAYNE</sequence>
<evidence type="ECO:0000313" key="1">
    <source>
        <dbReference type="EMBL" id="CAA6807477.1"/>
    </source>
</evidence>
<proteinExistence type="predicted"/>
<evidence type="ECO:0008006" key="2">
    <source>
        <dbReference type="Google" id="ProtNLM"/>
    </source>
</evidence>